<reference evidence="6" key="1">
    <citation type="journal article" date="2019" name="Int. J. Syst. Evol. Microbiol.">
        <title>The Global Catalogue of Microorganisms (GCM) 10K type strain sequencing project: providing services to taxonomists for standard genome sequencing and annotation.</title>
        <authorList>
            <consortium name="The Broad Institute Genomics Platform"/>
            <consortium name="The Broad Institute Genome Sequencing Center for Infectious Disease"/>
            <person name="Wu L."/>
            <person name="Ma J."/>
        </authorList>
    </citation>
    <scope>NUCLEOTIDE SEQUENCE [LARGE SCALE GENOMIC DNA]</scope>
    <source>
        <strain evidence="6">KCTC 22437</strain>
    </source>
</reference>
<organism evidence="5 6">
    <name type="scientific">Mucilaginibacter ximonensis</name>
    <dbReference type="NCBI Taxonomy" id="538021"/>
    <lineage>
        <taxon>Bacteria</taxon>
        <taxon>Pseudomonadati</taxon>
        <taxon>Bacteroidota</taxon>
        <taxon>Sphingobacteriia</taxon>
        <taxon>Sphingobacteriales</taxon>
        <taxon>Sphingobacteriaceae</taxon>
        <taxon>Mucilaginibacter</taxon>
    </lineage>
</organism>
<evidence type="ECO:0000256" key="3">
    <source>
        <dbReference type="ARBA" id="ARBA00022679"/>
    </source>
</evidence>
<dbReference type="PANTHER" id="PTHR43619:SF2">
    <property type="entry name" value="S-ADENOSYL-L-METHIONINE-DEPENDENT METHYLTRANSFERASES SUPERFAMILY PROTEIN"/>
    <property type="match status" value="1"/>
</dbReference>
<comment type="similarity">
    <text evidence="1 4">Belongs to the UPF0677 family.</text>
</comment>
<proteinExistence type="inferred from homology"/>
<keyword evidence="6" id="KW-1185">Reference proteome</keyword>
<name>A0ABW5YG51_9SPHI</name>
<protein>
    <recommendedName>
        <fullName evidence="4">S-adenosyl-L-methionine-dependent methyltransferase</fullName>
        <ecNumber evidence="4">2.1.1.-</ecNumber>
    </recommendedName>
</protein>
<evidence type="ECO:0000256" key="2">
    <source>
        <dbReference type="ARBA" id="ARBA00022603"/>
    </source>
</evidence>
<dbReference type="EMBL" id="JBHUPD010000003">
    <property type="protein sequence ID" value="MFD2873781.1"/>
    <property type="molecule type" value="Genomic_DNA"/>
</dbReference>
<sequence>MNKDAASSTAVGAAMLRAAHQVIDGEYKLLDDPIILKLIGEDAVAHICERRNDFYFPGILAMRTHIVLRSRYAEDCLKDAYDAGVDQFLILGAGMDTFAYRQPEWANGLMIVEADHPASQVNKLEHLTDAGIAIPENVSFVKVDLEQDALAEIFKNSKLNLNKPVFVACLGVLVYLTKDAIAKIFKFVGGLPKGTEFVFTASQKRTGPWSAKVAERVAKAGEPWISHFDFDEMEKQLKKSGFSQVIFVSPAESKKRYFTGAKLRIPPPQRCSLVRVIV</sequence>
<dbReference type="InterPro" id="IPR011610">
    <property type="entry name" value="SAM_mthyl_Trfase_ML2640-like"/>
</dbReference>
<keyword evidence="4" id="KW-0949">S-adenosyl-L-methionine</keyword>
<evidence type="ECO:0000313" key="6">
    <source>
        <dbReference type="Proteomes" id="UP001597557"/>
    </source>
</evidence>
<evidence type="ECO:0000313" key="5">
    <source>
        <dbReference type="EMBL" id="MFD2873781.1"/>
    </source>
</evidence>
<dbReference type="GO" id="GO:0008168">
    <property type="term" value="F:methyltransferase activity"/>
    <property type="evidence" value="ECO:0007669"/>
    <property type="project" value="UniProtKB-KW"/>
</dbReference>
<gene>
    <name evidence="5" type="ORF">ACFS5N_14950</name>
</gene>
<keyword evidence="2 4" id="KW-0489">Methyltransferase</keyword>
<dbReference type="Pfam" id="PF04072">
    <property type="entry name" value="LCM"/>
    <property type="match status" value="1"/>
</dbReference>
<dbReference type="RefSeq" id="WP_377187186.1">
    <property type="nucleotide sequence ID" value="NZ_JBHUPD010000003.1"/>
</dbReference>
<keyword evidence="3" id="KW-0808">Transferase</keyword>
<dbReference type="InterPro" id="IPR007213">
    <property type="entry name" value="Ppm1/Ppm2/Tcmp"/>
</dbReference>
<comment type="caution">
    <text evidence="5">The sequence shown here is derived from an EMBL/GenBank/DDBJ whole genome shotgun (WGS) entry which is preliminary data.</text>
</comment>
<dbReference type="EC" id="2.1.1.-" evidence="4"/>
<dbReference type="GO" id="GO:0032259">
    <property type="term" value="P:methylation"/>
    <property type="evidence" value="ECO:0007669"/>
    <property type="project" value="UniProtKB-KW"/>
</dbReference>
<dbReference type="Proteomes" id="UP001597557">
    <property type="component" value="Unassembled WGS sequence"/>
</dbReference>
<dbReference type="PANTHER" id="PTHR43619">
    <property type="entry name" value="S-ADENOSYL-L-METHIONINE-DEPENDENT METHYLTRANSFERASE YKTD-RELATED"/>
    <property type="match status" value="1"/>
</dbReference>
<evidence type="ECO:0000256" key="1">
    <source>
        <dbReference type="ARBA" id="ARBA00008138"/>
    </source>
</evidence>
<accession>A0ABW5YG51</accession>
<dbReference type="Gene3D" id="3.40.50.150">
    <property type="entry name" value="Vaccinia Virus protein VP39"/>
    <property type="match status" value="1"/>
</dbReference>
<dbReference type="InterPro" id="IPR029063">
    <property type="entry name" value="SAM-dependent_MTases_sf"/>
</dbReference>
<dbReference type="SUPFAM" id="SSF53335">
    <property type="entry name" value="S-adenosyl-L-methionine-dependent methyltransferases"/>
    <property type="match status" value="1"/>
</dbReference>
<comment type="function">
    <text evidence="4">Exhibits S-adenosyl-L-methionine-dependent methyltransferase activity.</text>
</comment>
<evidence type="ECO:0000256" key="4">
    <source>
        <dbReference type="RuleBase" id="RU362030"/>
    </source>
</evidence>
<dbReference type="NCBIfam" id="TIGR00027">
    <property type="entry name" value="mthyl_TIGR00027"/>
    <property type="match status" value="1"/>
</dbReference>